<dbReference type="Proteomes" id="UP001597417">
    <property type="component" value="Unassembled WGS sequence"/>
</dbReference>
<feature type="transmembrane region" description="Helical" evidence="6">
    <location>
        <begin position="94"/>
        <end position="119"/>
    </location>
</feature>
<gene>
    <name evidence="8" type="ORF">ACFSXZ_05340</name>
</gene>
<sequence>MAICRRNLLHMRGSPMQLVSTAIFPMLFGVVLIYVFGGAISNGRMDYKEYVLPGITFQTVAVASRLTGTWLNLDFTTGMMDRFRSFPIARSSVLIGRITADLCRMIIVLLLMSAFGFAIGFRVSGGPLAVLASMLLMVGLGVALSWVSAFIGLVLRRPQSVQMTASLWMIPLQFGSSMFVPPDTMPGWLRVFAEVNPVTLVCDASRDLLTGADAARPVLGTILWILGTITVFGPLTVMRYARRV</sequence>
<evidence type="ECO:0000256" key="6">
    <source>
        <dbReference type="RuleBase" id="RU361157"/>
    </source>
</evidence>
<comment type="caution">
    <text evidence="8">The sequence shown here is derived from an EMBL/GenBank/DDBJ whole genome shotgun (WGS) entry which is preliminary data.</text>
</comment>
<dbReference type="InterPro" id="IPR047817">
    <property type="entry name" value="ABC2_TM_bact-type"/>
</dbReference>
<comment type="subcellular location">
    <subcellularLocation>
        <location evidence="6">Cell membrane</location>
        <topology evidence="6">Multi-pass membrane protein</topology>
    </subcellularLocation>
    <subcellularLocation>
        <location evidence="1">Membrane</location>
        <topology evidence="1">Multi-pass membrane protein</topology>
    </subcellularLocation>
</comment>
<keyword evidence="6" id="KW-1003">Cell membrane</keyword>
<evidence type="ECO:0000256" key="2">
    <source>
        <dbReference type="ARBA" id="ARBA00022692"/>
    </source>
</evidence>
<reference evidence="9" key="1">
    <citation type="journal article" date="2019" name="Int. J. Syst. Evol. Microbiol.">
        <title>The Global Catalogue of Microorganisms (GCM) 10K type strain sequencing project: providing services to taxonomists for standard genome sequencing and annotation.</title>
        <authorList>
            <consortium name="The Broad Institute Genomics Platform"/>
            <consortium name="The Broad Institute Genome Sequencing Center for Infectious Disease"/>
            <person name="Wu L."/>
            <person name="Ma J."/>
        </authorList>
    </citation>
    <scope>NUCLEOTIDE SEQUENCE [LARGE SCALE GENOMIC DNA]</scope>
    <source>
        <strain evidence="9">CGMCC 4.7645</strain>
    </source>
</reference>
<dbReference type="InterPro" id="IPR013525">
    <property type="entry name" value="ABC2_TM"/>
</dbReference>
<comment type="caution">
    <text evidence="6">Lacks conserved residue(s) required for the propagation of feature annotation.</text>
</comment>
<evidence type="ECO:0000256" key="1">
    <source>
        <dbReference type="ARBA" id="ARBA00004141"/>
    </source>
</evidence>
<evidence type="ECO:0000313" key="9">
    <source>
        <dbReference type="Proteomes" id="UP001597417"/>
    </source>
</evidence>
<dbReference type="RefSeq" id="WP_378261823.1">
    <property type="nucleotide sequence ID" value="NZ_JBHUKR010000004.1"/>
</dbReference>
<feature type="transmembrane region" description="Helical" evidence="6">
    <location>
        <begin position="131"/>
        <end position="154"/>
    </location>
</feature>
<feature type="transmembrane region" description="Helical" evidence="6">
    <location>
        <begin position="52"/>
        <end position="73"/>
    </location>
</feature>
<comment type="similarity">
    <text evidence="6">Belongs to the ABC-2 integral membrane protein family.</text>
</comment>
<evidence type="ECO:0000256" key="4">
    <source>
        <dbReference type="ARBA" id="ARBA00023136"/>
    </source>
</evidence>
<dbReference type="PROSITE" id="PS51012">
    <property type="entry name" value="ABC_TM2"/>
    <property type="match status" value="1"/>
</dbReference>
<feature type="domain" description="ABC transmembrane type-2" evidence="7">
    <location>
        <begin position="16"/>
        <end position="243"/>
    </location>
</feature>
<proteinExistence type="inferred from homology"/>
<name>A0ABW5FL34_9PSEU</name>
<keyword evidence="6" id="KW-0813">Transport</keyword>
<protein>
    <recommendedName>
        <fullName evidence="6">Transport permease protein</fullName>
    </recommendedName>
</protein>
<evidence type="ECO:0000256" key="5">
    <source>
        <dbReference type="ARBA" id="ARBA00023251"/>
    </source>
</evidence>
<keyword evidence="5" id="KW-0046">Antibiotic resistance</keyword>
<keyword evidence="3 6" id="KW-1133">Transmembrane helix</keyword>
<organism evidence="8 9">
    <name type="scientific">Amycolatopsis pigmentata</name>
    <dbReference type="NCBI Taxonomy" id="450801"/>
    <lineage>
        <taxon>Bacteria</taxon>
        <taxon>Bacillati</taxon>
        <taxon>Actinomycetota</taxon>
        <taxon>Actinomycetes</taxon>
        <taxon>Pseudonocardiales</taxon>
        <taxon>Pseudonocardiaceae</taxon>
        <taxon>Amycolatopsis</taxon>
    </lineage>
</organism>
<dbReference type="PIRSF" id="PIRSF006648">
    <property type="entry name" value="DrrB"/>
    <property type="match status" value="1"/>
</dbReference>
<dbReference type="PANTHER" id="PTHR43229">
    <property type="entry name" value="NODULATION PROTEIN J"/>
    <property type="match status" value="1"/>
</dbReference>
<dbReference type="InterPro" id="IPR051784">
    <property type="entry name" value="Nod_factor_ABC_transporter"/>
</dbReference>
<evidence type="ECO:0000313" key="8">
    <source>
        <dbReference type="EMBL" id="MFD2415748.1"/>
    </source>
</evidence>
<feature type="transmembrane region" description="Helical" evidence="6">
    <location>
        <begin position="21"/>
        <end position="40"/>
    </location>
</feature>
<dbReference type="Pfam" id="PF01061">
    <property type="entry name" value="ABC2_membrane"/>
    <property type="match status" value="1"/>
</dbReference>
<feature type="transmembrane region" description="Helical" evidence="6">
    <location>
        <begin position="218"/>
        <end position="238"/>
    </location>
</feature>
<evidence type="ECO:0000256" key="3">
    <source>
        <dbReference type="ARBA" id="ARBA00022989"/>
    </source>
</evidence>
<dbReference type="PANTHER" id="PTHR43229:SF2">
    <property type="entry name" value="NODULATION PROTEIN J"/>
    <property type="match status" value="1"/>
</dbReference>
<dbReference type="EMBL" id="JBHUKR010000004">
    <property type="protein sequence ID" value="MFD2415748.1"/>
    <property type="molecule type" value="Genomic_DNA"/>
</dbReference>
<keyword evidence="4 6" id="KW-0472">Membrane</keyword>
<evidence type="ECO:0000259" key="7">
    <source>
        <dbReference type="PROSITE" id="PS51012"/>
    </source>
</evidence>
<dbReference type="InterPro" id="IPR000412">
    <property type="entry name" value="ABC_2_transport"/>
</dbReference>
<keyword evidence="2 6" id="KW-0812">Transmembrane</keyword>
<accession>A0ABW5FL34</accession>
<keyword evidence="9" id="KW-1185">Reference proteome</keyword>